<sequence>MELSTIEAQVEGLRRRKERRPTRCTRSMTRITQAAFPPPSSYTFSPFMTVSNELTPKMVHHLSPEDSSETNTLQDNSWPKEDASTPSVKSNRISRRQKGLERSRKKAVEEPKDSRRGAERQQEWR</sequence>
<dbReference type="EMBL" id="CAUEEQ010038522">
    <property type="protein sequence ID" value="CAJ0954425.1"/>
    <property type="molecule type" value="Genomic_DNA"/>
</dbReference>
<dbReference type="Proteomes" id="UP001176940">
    <property type="component" value="Unassembled WGS sequence"/>
</dbReference>
<dbReference type="Pfam" id="PF17721">
    <property type="entry name" value="POU2AF2"/>
    <property type="match status" value="1"/>
</dbReference>
<dbReference type="InterPro" id="IPR037655">
    <property type="entry name" value="POU2AF2"/>
</dbReference>
<name>A0ABN9M0U9_9NEOB</name>
<feature type="compositionally biased region" description="Basic residues" evidence="1">
    <location>
        <begin position="14"/>
        <end position="23"/>
    </location>
</feature>
<accession>A0ABN9M0U9</accession>
<keyword evidence="3" id="KW-1185">Reference proteome</keyword>
<dbReference type="PANTHER" id="PTHR28376:SF1">
    <property type="entry name" value="POU DOMAIN CLASS 2-ASSOCIATING FACTOR 2"/>
    <property type="match status" value="1"/>
</dbReference>
<evidence type="ECO:0000313" key="2">
    <source>
        <dbReference type="EMBL" id="CAJ0954425.1"/>
    </source>
</evidence>
<evidence type="ECO:0000313" key="3">
    <source>
        <dbReference type="Proteomes" id="UP001176940"/>
    </source>
</evidence>
<organism evidence="2 3">
    <name type="scientific">Ranitomeya imitator</name>
    <name type="common">mimic poison frog</name>
    <dbReference type="NCBI Taxonomy" id="111125"/>
    <lineage>
        <taxon>Eukaryota</taxon>
        <taxon>Metazoa</taxon>
        <taxon>Chordata</taxon>
        <taxon>Craniata</taxon>
        <taxon>Vertebrata</taxon>
        <taxon>Euteleostomi</taxon>
        <taxon>Amphibia</taxon>
        <taxon>Batrachia</taxon>
        <taxon>Anura</taxon>
        <taxon>Neobatrachia</taxon>
        <taxon>Hyloidea</taxon>
        <taxon>Dendrobatidae</taxon>
        <taxon>Dendrobatinae</taxon>
        <taxon>Ranitomeya</taxon>
    </lineage>
</organism>
<gene>
    <name evidence="2" type="ORF">RIMI_LOCUS14731616</name>
</gene>
<feature type="compositionally biased region" description="Basic and acidic residues" evidence="1">
    <location>
        <begin position="98"/>
        <end position="125"/>
    </location>
</feature>
<feature type="region of interest" description="Disordered" evidence="1">
    <location>
        <begin position="58"/>
        <end position="125"/>
    </location>
</feature>
<dbReference type="PANTHER" id="PTHR28376">
    <property type="entry name" value="RGD1562914"/>
    <property type="match status" value="1"/>
</dbReference>
<proteinExistence type="predicted"/>
<evidence type="ECO:0000256" key="1">
    <source>
        <dbReference type="SAM" id="MobiDB-lite"/>
    </source>
</evidence>
<comment type="caution">
    <text evidence="2">The sequence shown here is derived from an EMBL/GenBank/DDBJ whole genome shotgun (WGS) entry which is preliminary data.</text>
</comment>
<feature type="region of interest" description="Disordered" evidence="1">
    <location>
        <begin position="1"/>
        <end position="28"/>
    </location>
</feature>
<protein>
    <submittedName>
        <fullName evidence="2">Uncharacterized protein</fullName>
    </submittedName>
</protein>
<reference evidence="2" key="1">
    <citation type="submission" date="2023-07" db="EMBL/GenBank/DDBJ databases">
        <authorList>
            <person name="Stuckert A."/>
        </authorList>
    </citation>
    <scope>NUCLEOTIDE SEQUENCE</scope>
</reference>